<comment type="function">
    <text evidence="2">Antitoxin component of a type II toxin-antitoxin (TA) system.</text>
</comment>
<proteinExistence type="inferred from homology"/>
<protein>
    <recommendedName>
        <fullName evidence="2">Antitoxin</fullName>
    </recommendedName>
</protein>
<evidence type="ECO:0000313" key="4">
    <source>
        <dbReference type="Proteomes" id="UP000318509"/>
    </source>
</evidence>
<comment type="caution">
    <text evidence="3">The sequence shown here is derived from an EMBL/GenBank/DDBJ whole genome shotgun (WGS) entry which is preliminary data.</text>
</comment>
<reference evidence="3 4" key="1">
    <citation type="journal article" date="2019" name="Nat. Microbiol.">
        <title>Mediterranean grassland soil C-N compound turnover is dependent on rainfall and depth, and is mediated by genomically divergent microorganisms.</title>
        <authorList>
            <person name="Diamond S."/>
            <person name="Andeer P.F."/>
            <person name="Li Z."/>
            <person name="Crits-Christoph A."/>
            <person name="Burstein D."/>
            <person name="Anantharaman K."/>
            <person name="Lane K.R."/>
            <person name="Thomas B.C."/>
            <person name="Pan C."/>
            <person name="Northen T.R."/>
            <person name="Banfield J.F."/>
        </authorList>
    </citation>
    <scope>NUCLEOTIDE SEQUENCE [LARGE SCALE GENOMIC DNA]</scope>
    <source>
        <strain evidence="3">NP_3</strain>
    </source>
</reference>
<name>A0A537K6K7_9BACT</name>
<evidence type="ECO:0000313" key="3">
    <source>
        <dbReference type="EMBL" id="TMI91380.1"/>
    </source>
</evidence>
<evidence type="ECO:0000256" key="2">
    <source>
        <dbReference type="RuleBase" id="RU362080"/>
    </source>
</evidence>
<sequence>EARQNLSALIAEVRKGHEITITDRGKAVARLVPPRPADAKPFRGRAAFRRRMPQLTKPLSSAILDGRAERS</sequence>
<dbReference type="Gene3D" id="3.40.1620.10">
    <property type="entry name" value="YefM-like domain"/>
    <property type="match status" value="1"/>
</dbReference>
<feature type="non-terminal residue" evidence="3">
    <location>
        <position position="1"/>
    </location>
</feature>
<dbReference type="Proteomes" id="UP000318509">
    <property type="component" value="Unassembled WGS sequence"/>
</dbReference>
<dbReference type="SUPFAM" id="SSF143120">
    <property type="entry name" value="YefM-like"/>
    <property type="match status" value="1"/>
</dbReference>
<dbReference type="Pfam" id="PF02604">
    <property type="entry name" value="PhdYeFM_antitox"/>
    <property type="match status" value="1"/>
</dbReference>
<organism evidence="3 4">
    <name type="scientific">Candidatus Segetimicrobium genomatis</name>
    <dbReference type="NCBI Taxonomy" id="2569760"/>
    <lineage>
        <taxon>Bacteria</taxon>
        <taxon>Bacillati</taxon>
        <taxon>Candidatus Sysuimicrobiota</taxon>
        <taxon>Candidatus Sysuimicrobiia</taxon>
        <taxon>Candidatus Sysuimicrobiales</taxon>
        <taxon>Candidatus Segetimicrobiaceae</taxon>
        <taxon>Candidatus Segetimicrobium</taxon>
    </lineage>
</organism>
<evidence type="ECO:0000256" key="1">
    <source>
        <dbReference type="ARBA" id="ARBA00009981"/>
    </source>
</evidence>
<dbReference type="AlphaFoldDB" id="A0A537K6K7"/>
<dbReference type="InterPro" id="IPR036165">
    <property type="entry name" value="YefM-like_sf"/>
</dbReference>
<dbReference type="EMBL" id="VBAK01000095">
    <property type="protein sequence ID" value="TMI91380.1"/>
    <property type="molecule type" value="Genomic_DNA"/>
</dbReference>
<dbReference type="NCBIfam" id="TIGR01552">
    <property type="entry name" value="phd_fam"/>
    <property type="match status" value="1"/>
</dbReference>
<accession>A0A537K6K7</accession>
<gene>
    <name evidence="3" type="ORF">E6H00_04135</name>
</gene>
<dbReference type="InterPro" id="IPR006442">
    <property type="entry name" value="Antitoxin_Phd/YefM"/>
</dbReference>
<comment type="similarity">
    <text evidence="1 2">Belongs to the phD/YefM antitoxin family.</text>
</comment>